<evidence type="ECO:0000313" key="3">
    <source>
        <dbReference type="Proteomes" id="UP000322634"/>
    </source>
</evidence>
<keyword evidence="3" id="KW-1185">Reference proteome</keyword>
<dbReference type="RefSeq" id="WP_222869050.1">
    <property type="nucleotide sequence ID" value="NZ_JBHSBF010000032.1"/>
</dbReference>
<name>A0A5D0TQA0_9ACTN</name>
<organism evidence="2 3">
    <name type="scientific">Actinomadura syzygii</name>
    <dbReference type="NCBI Taxonomy" id="1427538"/>
    <lineage>
        <taxon>Bacteria</taxon>
        <taxon>Bacillati</taxon>
        <taxon>Actinomycetota</taxon>
        <taxon>Actinomycetes</taxon>
        <taxon>Streptosporangiales</taxon>
        <taxon>Thermomonosporaceae</taxon>
        <taxon>Actinomadura</taxon>
    </lineage>
</organism>
<feature type="region of interest" description="Disordered" evidence="1">
    <location>
        <begin position="1"/>
        <end position="24"/>
    </location>
</feature>
<evidence type="ECO:0000256" key="1">
    <source>
        <dbReference type="SAM" id="MobiDB-lite"/>
    </source>
</evidence>
<evidence type="ECO:0000313" key="2">
    <source>
        <dbReference type="EMBL" id="TYC07452.1"/>
    </source>
</evidence>
<comment type="caution">
    <text evidence="2">The sequence shown here is derived from an EMBL/GenBank/DDBJ whole genome shotgun (WGS) entry which is preliminary data.</text>
</comment>
<reference evidence="2 3" key="1">
    <citation type="submission" date="2019-08" db="EMBL/GenBank/DDBJ databases">
        <title>Actinomadura sp. nov. CYP1-5 isolated from mountain soil.</title>
        <authorList>
            <person name="Songsumanus A."/>
            <person name="Kuncharoen N."/>
            <person name="Kudo T."/>
            <person name="Yuki M."/>
            <person name="Igarashi Y."/>
            <person name="Tanasupawat S."/>
        </authorList>
    </citation>
    <scope>NUCLEOTIDE SEQUENCE [LARGE SCALE GENOMIC DNA]</scope>
    <source>
        <strain evidence="2 3">GKU157</strain>
    </source>
</reference>
<evidence type="ECO:0008006" key="4">
    <source>
        <dbReference type="Google" id="ProtNLM"/>
    </source>
</evidence>
<dbReference type="Proteomes" id="UP000322634">
    <property type="component" value="Unassembled WGS sequence"/>
</dbReference>
<protein>
    <recommendedName>
        <fullName evidence="4">GH26 domain-containing protein</fullName>
    </recommendedName>
</protein>
<dbReference type="AlphaFoldDB" id="A0A5D0TQA0"/>
<proteinExistence type="predicted"/>
<gene>
    <name evidence="2" type="ORF">FXF65_42345</name>
</gene>
<feature type="region of interest" description="Disordered" evidence="1">
    <location>
        <begin position="306"/>
        <end position="355"/>
    </location>
</feature>
<dbReference type="InterPro" id="IPR017853">
    <property type="entry name" value="GH"/>
</dbReference>
<dbReference type="SUPFAM" id="SSF51445">
    <property type="entry name" value="(Trans)glycosidases"/>
    <property type="match status" value="1"/>
</dbReference>
<sequence>MSSVRAGPSDDGGDGAGAPATPGDPMKTPLAAVAAAAALGGALTGYLLAPSTGDAAARPVAAPIAYPSGTLHVALNMPPGDRAKAAALGYNLFDTEPNEGDIASLPRGGRALIWVGNTTCGSFAPDDVSEFAGLVKRFADDDRVYGWYLSDEPNPDECPDVVGKIRERADVVHRYAPRQKAFASLTDWEMEPLKPSATHLDLVGLDPYPCRAEGGRCDLTAIDKMLGRARRADIPGRMVVPVFQTFGQSCNAGDHNWRLPAAAEMRSMLARWDRFVPRPAFDISYSWGRQDAWACPSLADADGRNGMPDLHGVMKRHNTRRDGPGLPARSPKPATSAEPESPPSTPPPSGCPGTP</sequence>
<dbReference type="EMBL" id="VSFF01000022">
    <property type="protein sequence ID" value="TYC07452.1"/>
    <property type="molecule type" value="Genomic_DNA"/>
</dbReference>
<feature type="compositionally biased region" description="Pro residues" evidence="1">
    <location>
        <begin position="340"/>
        <end position="355"/>
    </location>
</feature>
<accession>A0A5D0TQA0</accession>